<dbReference type="Pfam" id="PF16126">
    <property type="entry name" value="DUF4838"/>
    <property type="match status" value="1"/>
</dbReference>
<dbReference type="Proteomes" id="UP000245202">
    <property type="component" value="Unassembled WGS sequence"/>
</dbReference>
<keyword evidence="2" id="KW-1185">Reference proteome</keyword>
<reference evidence="1 2" key="1">
    <citation type="submission" date="2017-08" db="EMBL/GenBank/DDBJ databases">
        <title>Substantial Increase in Enzyme Production by Combined Drug-Resistance Mutations in Paenibacillus agaridevorans.</title>
        <authorList>
            <person name="Tanaka Y."/>
            <person name="Funane K."/>
            <person name="Hosaka T."/>
            <person name="Shiwa Y."/>
            <person name="Fujita N."/>
            <person name="Miyazaki T."/>
            <person name="Yoshikawa H."/>
            <person name="Murakami K."/>
            <person name="Kasahara K."/>
            <person name="Inaoka T."/>
            <person name="Hiraga Y."/>
            <person name="Ochi K."/>
        </authorList>
    </citation>
    <scope>NUCLEOTIDE SEQUENCE [LARGE SCALE GENOMIC DNA]</scope>
    <source>
        <strain evidence="1 2">T-3040</strain>
    </source>
</reference>
<protein>
    <recommendedName>
        <fullName evidence="3">DUF4838 domain-containing protein</fullName>
    </recommendedName>
</protein>
<dbReference type="AlphaFoldDB" id="A0A2R5F512"/>
<sequence length="657" mass="75011">MNVKQKPATAELDYAYAELQRYGRRLTGEGDGLNIKLAVNPAAFGTGLGAGDEAPTIPDLDPADFQIQWHSAPLNAYWDDAFLIDVQGGSGIIIGTNSRSVLQGVYRMFHEFGCRFYRPTPAGEYIPVREKAACSVRLLARPDHRHRGICIEGAASLEHVLSIVEWAPKAGFNAYFLQFRDSFTFFERWYKHEGNDTMPAEPFTREHSLEFVARIIAAIKLRGMIYHAVGHGWTCESIGFPSIGWHKVQDSEIPEDKRILLAEVGGKRTFFEGIPLNTQLCYSNPLASQAMIDEIVRYVQAHREVDVLHVWLGDNFNNFCECEECRRLSPPDHYMVMINEVDRQLTALGLENRIAFLIYLELLWTPEQVRMNNPDRFIMMYAPIHRTYTSTFLKEGKAPERGKTPRIPFELNKVDYPRDIERNLAFLYEWQKVFAGDSFDFDYHLMWDVHREYSGIRLARVISEDIKGLQQLGLGGLVSCQVQRAFFPNGLAMYTMGHTLFNRDLAFERLAEEYFAAAYGEHAALAWEYLEGISRLMSHEYTRNELPMLDKGAHDGFVQAAAWCEAYLPRLREAAEAAAAVCPNRAEMLHILADSATINKSLAELLSRKAAGTPKEQLLPQWRELKSFILMREPQLADVMDTFYFTMINEGIIVNDW</sequence>
<evidence type="ECO:0000313" key="2">
    <source>
        <dbReference type="Proteomes" id="UP000245202"/>
    </source>
</evidence>
<proteinExistence type="predicted"/>
<evidence type="ECO:0000313" key="1">
    <source>
        <dbReference type="EMBL" id="GBG11284.1"/>
    </source>
</evidence>
<gene>
    <name evidence="1" type="ORF">PAT3040_06082</name>
</gene>
<evidence type="ECO:0008006" key="3">
    <source>
        <dbReference type="Google" id="ProtNLM"/>
    </source>
</evidence>
<comment type="caution">
    <text evidence="1">The sequence shown here is derived from an EMBL/GenBank/DDBJ whole genome shotgun (WGS) entry which is preliminary data.</text>
</comment>
<accession>A0A2R5F512</accession>
<dbReference type="EMBL" id="BDQX01000394">
    <property type="protein sequence ID" value="GBG11284.1"/>
    <property type="molecule type" value="Genomic_DNA"/>
</dbReference>
<organism evidence="1 2">
    <name type="scientific">Paenibacillus agaridevorans</name>
    <dbReference type="NCBI Taxonomy" id="171404"/>
    <lineage>
        <taxon>Bacteria</taxon>
        <taxon>Bacillati</taxon>
        <taxon>Bacillota</taxon>
        <taxon>Bacilli</taxon>
        <taxon>Bacillales</taxon>
        <taxon>Paenibacillaceae</taxon>
        <taxon>Paenibacillus</taxon>
    </lineage>
</organism>
<name>A0A2R5F512_9BACL</name>
<dbReference type="InterPro" id="IPR032287">
    <property type="entry name" value="DUF4838"/>
</dbReference>